<dbReference type="InterPro" id="IPR052021">
    <property type="entry name" value="Type-I_RS_S_subunit"/>
</dbReference>
<keyword evidence="5" id="KW-0540">Nuclease</keyword>
<accession>A0ABX0IL70</accession>
<dbReference type="Gene3D" id="3.90.220.20">
    <property type="entry name" value="DNA methylase specificity domains"/>
    <property type="match status" value="1"/>
</dbReference>
<comment type="caution">
    <text evidence="5">The sequence shown here is derived from an EMBL/GenBank/DDBJ whole genome shotgun (WGS) entry which is preliminary data.</text>
</comment>
<protein>
    <submittedName>
        <fullName evidence="5">Restriction endonuclease subunit S</fullName>
    </submittedName>
</protein>
<keyword evidence="6" id="KW-1185">Reference proteome</keyword>
<dbReference type="InterPro" id="IPR000055">
    <property type="entry name" value="Restrct_endonuc_typeI_TRD"/>
</dbReference>
<keyword evidence="3" id="KW-0238">DNA-binding</keyword>
<dbReference type="EMBL" id="WPCR01000002">
    <property type="protein sequence ID" value="NHM13631.1"/>
    <property type="molecule type" value="Genomic_DNA"/>
</dbReference>
<name>A0ABX0IL70_9ACTN</name>
<feature type="domain" description="Type I restriction modification DNA specificity" evidence="4">
    <location>
        <begin position="27"/>
        <end position="196"/>
    </location>
</feature>
<evidence type="ECO:0000259" key="4">
    <source>
        <dbReference type="Pfam" id="PF01420"/>
    </source>
</evidence>
<keyword evidence="5" id="KW-0378">Hydrolase</keyword>
<gene>
    <name evidence="5" type="ORF">GMI68_02390</name>
</gene>
<organism evidence="5 6">
    <name type="scientific">Xiamenia xianingshaonis</name>
    <dbReference type="NCBI Taxonomy" id="2682776"/>
    <lineage>
        <taxon>Bacteria</taxon>
        <taxon>Bacillati</taxon>
        <taxon>Actinomycetota</taxon>
        <taxon>Coriobacteriia</taxon>
        <taxon>Eggerthellales</taxon>
        <taxon>Eggerthellaceae</taxon>
        <taxon>Xiamenia</taxon>
    </lineage>
</organism>
<evidence type="ECO:0000256" key="2">
    <source>
        <dbReference type="ARBA" id="ARBA00022747"/>
    </source>
</evidence>
<dbReference type="PANTHER" id="PTHR30408:SF12">
    <property type="entry name" value="TYPE I RESTRICTION ENZYME MJAVIII SPECIFICITY SUBUNIT"/>
    <property type="match status" value="1"/>
</dbReference>
<evidence type="ECO:0000313" key="5">
    <source>
        <dbReference type="EMBL" id="NHM13631.1"/>
    </source>
</evidence>
<evidence type="ECO:0000256" key="1">
    <source>
        <dbReference type="ARBA" id="ARBA00010923"/>
    </source>
</evidence>
<dbReference type="Proteomes" id="UP000636394">
    <property type="component" value="Unassembled WGS sequence"/>
</dbReference>
<proteinExistence type="inferred from homology"/>
<dbReference type="GO" id="GO:0004519">
    <property type="term" value="F:endonuclease activity"/>
    <property type="evidence" value="ECO:0007669"/>
    <property type="project" value="UniProtKB-KW"/>
</dbReference>
<dbReference type="SUPFAM" id="SSF116734">
    <property type="entry name" value="DNA methylase specificity domain"/>
    <property type="match status" value="1"/>
</dbReference>
<dbReference type="Pfam" id="PF01420">
    <property type="entry name" value="Methylase_S"/>
    <property type="match status" value="1"/>
</dbReference>
<keyword evidence="5" id="KW-0255">Endonuclease</keyword>
<dbReference type="InterPro" id="IPR044946">
    <property type="entry name" value="Restrct_endonuc_typeI_TRD_sf"/>
</dbReference>
<comment type="similarity">
    <text evidence="1">Belongs to the type-I restriction system S methylase family.</text>
</comment>
<evidence type="ECO:0000313" key="6">
    <source>
        <dbReference type="Proteomes" id="UP000636394"/>
    </source>
</evidence>
<sequence>MPCIFGELAIFWKKRARTWRRLGVGSKTIGELCMRVCSGGTPRSGNADYYEGGTIPWLNTREINFNRIRKTEGFITEAGLAASSAKWIRPNAVIVAMYGATAGRCAISKIPLTTNQACCNLEINDEIADYRYVYYWLMSHYGQVARMANGGAQQNLSAKQIRELRIKVPELNYQQKVAEFLASLDDKIDLNQRTNDCLAA</sequence>
<dbReference type="PANTHER" id="PTHR30408">
    <property type="entry name" value="TYPE-1 RESTRICTION ENZYME ECOKI SPECIFICITY PROTEIN"/>
    <property type="match status" value="1"/>
</dbReference>
<evidence type="ECO:0000256" key="3">
    <source>
        <dbReference type="ARBA" id="ARBA00023125"/>
    </source>
</evidence>
<reference evidence="5 6" key="1">
    <citation type="submission" date="2019-11" db="EMBL/GenBank/DDBJ databases">
        <title>Eggerthellaceae novel genus isolated from the rectal contents of marmort.</title>
        <authorList>
            <person name="Zhang G."/>
        </authorList>
    </citation>
    <scope>NUCLEOTIDE SEQUENCE [LARGE SCALE GENOMIC DNA]</scope>
    <source>
        <strain evidence="6">zg-886</strain>
    </source>
</reference>
<keyword evidence="2" id="KW-0680">Restriction system</keyword>